<evidence type="ECO:0000313" key="9">
    <source>
        <dbReference type="Proteomes" id="UP000500857"/>
    </source>
</evidence>
<evidence type="ECO:0000259" key="6">
    <source>
        <dbReference type="Pfam" id="PF01509"/>
    </source>
</evidence>
<dbReference type="EMBL" id="CP051167">
    <property type="protein sequence ID" value="QIZ70631.1"/>
    <property type="molecule type" value="Genomic_DNA"/>
</dbReference>
<keyword evidence="9" id="KW-1185">Reference proteome</keyword>
<dbReference type="Proteomes" id="UP000500857">
    <property type="component" value="Chromosome"/>
</dbReference>
<dbReference type="Pfam" id="PF09157">
    <property type="entry name" value="TruB-C_2"/>
    <property type="match status" value="1"/>
</dbReference>
<evidence type="ECO:0000313" key="8">
    <source>
        <dbReference type="EMBL" id="QIZ70631.1"/>
    </source>
</evidence>
<dbReference type="SUPFAM" id="SSF55120">
    <property type="entry name" value="Pseudouridine synthase"/>
    <property type="match status" value="1"/>
</dbReference>
<dbReference type="RefSeq" id="WP_168568786.1">
    <property type="nucleotide sequence ID" value="NZ_CP051167.1"/>
</dbReference>
<dbReference type="InterPro" id="IPR015240">
    <property type="entry name" value="tRNA_sdUridine_synth_fam1_C"/>
</dbReference>
<dbReference type="AlphaFoldDB" id="A0A6H1TVN9"/>
<evidence type="ECO:0000256" key="2">
    <source>
        <dbReference type="ARBA" id="ARBA00005642"/>
    </source>
</evidence>
<evidence type="ECO:0000256" key="5">
    <source>
        <dbReference type="HAMAP-Rule" id="MF_01080"/>
    </source>
</evidence>
<dbReference type="Gene3D" id="3.30.2350.10">
    <property type="entry name" value="Pseudouridine synthase"/>
    <property type="match status" value="1"/>
</dbReference>
<evidence type="ECO:0000256" key="3">
    <source>
        <dbReference type="ARBA" id="ARBA00022694"/>
    </source>
</evidence>
<feature type="domain" description="tRNA pseudouridine synthase II TruB subfamily 1 C-terminal" evidence="7">
    <location>
        <begin position="235"/>
        <end position="294"/>
    </location>
</feature>
<evidence type="ECO:0000259" key="7">
    <source>
        <dbReference type="Pfam" id="PF09157"/>
    </source>
</evidence>
<gene>
    <name evidence="5 8" type="primary">truB</name>
    <name evidence="8" type="ORF">HCG48_08600</name>
</gene>
<evidence type="ECO:0000256" key="4">
    <source>
        <dbReference type="ARBA" id="ARBA00023235"/>
    </source>
</evidence>
<comment type="similarity">
    <text evidence="2 5">Belongs to the pseudouridine synthase TruB family. Type 1 subfamily.</text>
</comment>
<proteinExistence type="inferred from homology"/>
<comment type="catalytic activity">
    <reaction evidence="1 5">
        <text>uridine(55) in tRNA = pseudouridine(55) in tRNA</text>
        <dbReference type="Rhea" id="RHEA:42532"/>
        <dbReference type="Rhea" id="RHEA-COMP:10101"/>
        <dbReference type="Rhea" id="RHEA-COMP:10102"/>
        <dbReference type="ChEBI" id="CHEBI:65314"/>
        <dbReference type="ChEBI" id="CHEBI:65315"/>
        <dbReference type="EC" id="5.4.99.25"/>
    </reaction>
</comment>
<feature type="active site" description="Nucleophile" evidence="5">
    <location>
        <position position="38"/>
    </location>
</feature>
<dbReference type="KEGG" id="oxy:HCG48_08600"/>
<evidence type="ECO:0000256" key="1">
    <source>
        <dbReference type="ARBA" id="ARBA00000385"/>
    </source>
</evidence>
<sequence length="299" mass="32071">MQGFVNLNKPTGMTSHDCVARVRRLLRTKRVGHGGTLDPAATGVLPIAVGKATRLLPYLPTGKAYRGTVRFGVTTATDDLEGTVISQNPVPTLTRDAVEAVLGRFVGAIEQIPPAYSAIQVNGKRLYQLARAGEAVEVPARQVEIYRIALSEWRGGDYPEAVLDIECGPGTYIRAIARDLGEILATGGTLAALTRTQSCGFALADSVTFEEMETACDRGTFTPIAPDKALAHLSKVSLSPEFARRWCQGQRVPLPPASGNCPPPVCVDRDDGEFLGIAEITESEGDRRLVPKMVFLPEG</sequence>
<dbReference type="CDD" id="cd21152">
    <property type="entry name" value="PUA_TruB_bacterial"/>
    <property type="match status" value="1"/>
</dbReference>
<reference evidence="8 9" key="1">
    <citation type="submission" date="2020-04" db="EMBL/GenBank/DDBJ databases">
        <authorList>
            <person name="Basu S."/>
            <person name="Maruthanayagam V."/>
            <person name="Chakraborty S."/>
            <person name="Pramanik A."/>
            <person name="Mukherjee J."/>
            <person name="Brink B."/>
        </authorList>
    </citation>
    <scope>NUCLEOTIDE SEQUENCE [LARGE SCALE GENOMIC DNA]</scope>
    <source>
        <strain evidence="8 9">AP17</strain>
    </source>
</reference>
<dbReference type="PANTHER" id="PTHR13767:SF2">
    <property type="entry name" value="PSEUDOURIDYLATE SYNTHASE TRUB1"/>
    <property type="match status" value="1"/>
</dbReference>
<dbReference type="InterPro" id="IPR020103">
    <property type="entry name" value="PsdUridine_synth_cat_dom_sf"/>
</dbReference>
<dbReference type="InterPro" id="IPR002501">
    <property type="entry name" value="PsdUridine_synth_N"/>
</dbReference>
<dbReference type="HAMAP" id="MF_01080">
    <property type="entry name" value="TruB_bact"/>
    <property type="match status" value="1"/>
</dbReference>
<dbReference type="GO" id="GO:1990481">
    <property type="term" value="P:mRNA pseudouridine synthesis"/>
    <property type="evidence" value="ECO:0007669"/>
    <property type="project" value="TreeGrafter"/>
</dbReference>
<name>A0A6H1TVN9_9CYAN</name>
<dbReference type="PANTHER" id="PTHR13767">
    <property type="entry name" value="TRNA-PSEUDOURIDINE SYNTHASE"/>
    <property type="match status" value="1"/>
</dbReference>
<dbReference type="GO" id="GO:0160148">
    <property type="term" value="F:tRNA pseudouridine(55) synthase activity"/>
    <property type="evidence" value="ECO:0007669"/>
    <property type="project" value="UniProtKB-EC"/>
</dbReference>
<dbReference type="Pfam" id="PF01509">
    <property type="entry name" value="TruB_N"/>
    <property type="match status" value="1"/>
</dbReference>
<organism evidence="8 9">
    <name type="scientific">Oxynema aestuarii AP17</name>
    <dbReference type="NCBI Taxonomy" id="2064643"/>
    <lineage>
        <taxon>Bacteria</taxon>
        <taxon>Bacillati</taxon>
        <taxon>Cyanobacteriota</taxon>
        <taxon>Cyanophyceae</taxon>
        <taxon>Oscillatoriophycideae</taxon>
        <taxon>Oscillatoriales</taxon>
        <taxon>Oscillatoriaceae</taxon>
        <taxon>Oxynema</taxon>
        <taxon>Oxynema aestuarii</taxon>
    </lineage>
</organism>
<keyword evidence="3 5" id="KW-0819">tRNA processing</keyword>
<dbReference type="GO" id="GO:0003723">
    <property type="term" value="F:RNA binding"/>
    <property type="evidence" value="ECO:0007669"/>
    <property type="project" value="InterPro"/>
</dbReference>
<dbReference type="NCBIfam" id="TIGR00431">
    <property type="entry name" value="TruB"/>
    <property type="match status" value="1"/>
</dbReference>
<accession>A0A6H1TVN9</accession>
<dbReference type="GO" id="GO:0031119">
    <property type="term" value="P:tRNA pseudouridine synthesis"/>
    <property type="evidence" value="ECO:0007669"/>
    <property type="project" value="UniProtKB-UniRule"/>
</dbReference>
<dbReference type="EC" id="5.4.99.25" evidence="5"/>
<dbReference type="InterPro" id="IPR014780">
    <property type="entry name" value="tRNA_psdUridine_synth_TruB"/>
</dbReference>
<dbReference type="CDD" id="cd02573">
    <property type="entry name" value="PseudoU_synth_EcTruB"/>
    <property type="match status" value="1"/>
</dbReference>
<comment type="function">
    <text evidence="5">Responsible for synthesis of pseudouridine from uracil-55 in the psi GC loop of transfer RNAs.</text>
</comment>
<protein>
    <recommendedName>
        <fullName evidence="5">tRNA pseudouridine synthase B</fullName>
        <ecNumber evidence="5">5.4.99.25</ecNumber>
    </recommendedName>
    <alternativeName>
        <fullName evidence="5">tRNA pseudouridine(55) synthase</fullName>
        <shortName evidence="5">Psi55 synthase</shortName>
    </alternativeName>
    <alternativeName>
        <fullName evidence="5">tRNA pseudouridylate synthase</fullName>
    </alternativeName>
    <alternativeName>
        <fullName evidence="5">tRNA-uridine isomerase</fullName>
    </alternativeName>
</protein>
<feature type="domain" description="Pseudouridine synthase II N-terminal" evidence="6">
    <location>
        <begin position="23"/>
        <end position="173"/>
    </location>
</feature>
<keyword evidence="4 5" id="KW-0413">Isomerase</keyword>